<reference evidence="2 3" key="1">
    <citation type="submission" date="2019-06" db="EMBL/GenBank/DDBJ databases">
        <title>Draft genomes of female and male turbot (Scophthalmus maximus).</title>
        <authorList>
            <person name="Xu H."/>
            <person name="Xu X.-W."/>
            <person name="Shao C."/>
            <person name="Chen S."/>
        </authorList>
    </citation>
    <scope>NUCLEOTIDE SEQUENCE [LARGE SCALE GENOMIC DNA]</scope>
    <source>
        <strain evidence="2">Ysfricsl-2016a</strain>
        <tissue evidence="2">Blood</tissue>
    </source>
</reference>
<gene>
    <name evidence="2" type="ORF">F2P81_026424</name>
</gene>
<organism evidence="2 3">
    <name type="scientific">Scophthalmus maximus</name>
    <name type="common">Turbot</name>
    <name type="synonym">Psetta maxima</name>
    <dbReference type="NCBI Taxonomy" id="52904"/>
    <lineage>
        <taxon>Eukaryota</taxon>
        <taxon>Metazoa</taxon>
        <taxon>Chordata</taxon>
        <taxon>Craniata</taxon>
        <taxon>Vertebrata</taxon>
        <taxon>Euteleostomi</taxon>
        <taxon>Actinopterygii</taxon>
        <taxon>Neopterygii</taxon>
        <taxon>Teleostei</taxon>
        <taxon>Neoteleostei</taxon>
        <taxon>Acanthomorphata</taxon>
        <taxon>Carangaria</taxon>
        <taxon>Pleuronectiformes</taxon>
        <taxon>Pleuronectoidei</taxon>
        <taxon>Scophthalmidae</taxon>
        <taxon>Scophthalmus</taxon>
    </lineage>
</organism>
<protein>
    <submittedName>
        <fullName evidence="2">Uncharacterized protein</fullName>
    </submittedName>
</protein>
<proteinExistence type="predicted"/>
<dbReference type="Proteomes" id="UP000438429">
    <property type="component" value="Unassembled WGS sequence"/>
</dbReference>
<accession>A0A6A4RHJ7</accession>
<evidence type="ECO:0000313" key="3">
    <source>
        <dbReference type="Proteomes" id="UP000438429"/>
    </source>
</evidence>
<comment type="caution">
    <text evidence="2">The sequence shown here is derived from an EMBL/GenBank/DDBJ whole genome shotgun (WGS) entry which is preliminary data.</text>
</comment>
<feature type="region of interest" description="Disordered" evidence="1">
    <location>
        <begin position="57"/>
        <end position="78"/>
    </location>
</feature>
<evidence type="ECO:0000256" key="1">
    <source>
        <dbReference type="SAM" id="MobiDB-lite"/>
    </source>
</evidence>
<dbReference type="EMBL" id="VEVO01018164">
    <property type="protein sequence ID" value="KAF0021323.1"/>
    <property type="molecule type" value="Genomic_DNA"/>
</dbReference>
<sequence>MLGYARAVKGSGLSVLLLKRPARCSTSNCSRCGGSVAVRNVVPRKSEDRHNVCRNAAPLPATEESPPAHLNNNCSTDS</sequence>
<dbReference type="AlphaFoldDB" id="A0A6A4RHJ7"/>
<evidence type="ECO:0000313" key="2">
    <source>
        <dbReference type="EMBL" id="KAF0021323.1"/>
    </source>
</evidence>
<name>A0A6A4RHJ7_SCOMX</name>